<dbReference type="RefSeq" id="WP_012158909.1">
    <property type="nucleotide sequence ID" value="NC_009922.1"/>
</dbReference>
<reference evidence="2" key="1">
    <citation type="submission" date="2007-10" db="EMBL/GenBank/DDBJ databases">
        <title>Complete genome of Alkaliphilus oremlandii OhILAs.</title>
        <authorList>
            <person name="Copeland A."/>
            <person name="Lucas S."/>
            <person name="Lapidus A."/>
            <person name="Barry K."/>
            <person name="Detter J.C."/>
            <person name="Glavina del Rio T."/>
            <person name="Hammon N."/>
            <person name="Israni S."/>
            <person name="Dalin E."/>
            <person name="Tice H."/>
            <person name="Pitluck S."/>
            <person name="Chain P."/>
            <person name="Malfatti S."/>
            <person name="Shin M."/>
            <person name="Vergez L."/>
            <person name="Schmutz J."/>
            <person name="Larimer F."/>
            <person name="Land M."/>
            <person name="Hauser L."/>
            <person name="Kyrpides N."/>
            <person name="Mikhailova N."/>
            <person name="Stolz J.F."/>
            <person name="Dawson A."/>
            <person name="Fisher E."/>
            <person name="Crable B."/>
            <person name="Perera E."/>
            <person name="Lisak J."/>
            <person name="Ranganathan M."/>
            <person name="Basu P."/>
            <person name="Richardson P."/>
        </authorList>
    </citation>
    <scope>NUCLEOTIDE SEQUENCE [LARGE SCALE GENOMIC DNA]</scope>
    <source>
        <strain evidence="2">OhILAs</strain>
    </source>
</reference>
<gene>
    <name evidence="1" type="ordered locus">Clos_1050</name>
</gene>
<name>A8MGQ3_ALKOO</name>
<evidence type="ECO:0000313" key="1">
    <source>
        <dbReference type="EMBL" id="ABW18597.1"/>
    </source>
</evidence>
<protein>
    <submittedName>
        <fullName evidence="1">Uncharacterized protein</fullName>
    </submittedName>
</protein>
<organism evidence="1 2">
    <name type="scientific">Alkaliphilus oremlandii (strain OhILAs)</name>
    <name type="common">Clostridium oremlandii (strain OhILAs)</name>
    <dbReference type="NCBI Taxonomy" id="350688"/>
    <lineage>
        <taxon>Bacteria</taxon>
        <taxon>Bacillati</taxon>
        <taxon>Bacillota</taxon>
        <taxon>Clostridia</taxon>
        <taxon>Peptostreptococcales</taxon>
        <taxon>Natronincolaceae</taxon>
        <taxon>Alkaliphilus</taxon>
    </lineage>
</organism>
<sequence>MDDLIYNYCALYEAIFSSEGILPDAILRKYGLLNLTDKQLRRLEAMEMKRLHDEKMTLNEIGKLFNMSDSGVYRRIKKVEEVEE</sequence>
<accession>A8MGQ3</accession>
<dbReference type="AlphaFoldDB" id="A8MGQ3"/>
<evidence type="ECO:0000313" key="2">
    <source>
        <dbReference type="Proteomes" id="UP000000269"/>
    </source>
</evidence>
<dbReference type="HOGENOM" id="CLU_176772_0_0_9"/>
<keyword evidence="2" id="KW-1185">Reference proteome</keyword>
<dbReference type="Proteomes" id="UP000000269">
    <property type="component" value="Chromosome"/>
</dbReference>
<dbReference type="STRING" id="350688.Clos_1050"/>
<proteinExistence type="predicted"/>
<dbReference type="KEGG" id="aoe:Clos_1050"/>
<dbReference type="OrthoDB" id="1955292at2"/>
<dbReference type="EMBL" id="CP000853">
    <property type="protein sequence ID" value="ABW18597.1"/>
    <property type="molecule type" value="Genomic_DNA"/>
</dbReference>